<dbReference type="RefSeq" id="WP_235432392.1">
    <property type="nucleotide sequence ID" value="NZ_HF570958.1"/>
</dbReference>
<evidence type="ECO:0000256" key="4">
    <source>
        <dbReference type="ARBA" id="ARBA00012438"/>
    </source>
</evidence>
<dbReference type="FunFam" id="1.10.287.130:FF:000001">
    <property type="entry name" value="Two-component sensor histidine kinase"/>
    <property type="match status" value="1"/>
</dbReference>
<dbReference type="AlphaFoldDB" id="A0A077LUC8"/>
<evidence type="ECO:0000256" key="10">
    <source>
        <dbReference type="ARBA" id="ARBA00023012"/>
    </source>
</evidence>
<evidence type="ECO:0000256" key="7">
    <source>
        <dbReference type="ARBA" id="ARBA00022692"/>
    </source>
</evidence>
<name>A0A077LUC8_9MICO</name>
<evidence type="ECO:0000256" key="12">
    <source>
        <dbReference type="SAM" id="MobiDB-lite"/>
    </source>
</evidence>
<feature type="region of interest" description="Disordered" evidence="12">
    <location>
        <begin position="489"/>
        <end position="513"/>
    </location>
</feature>
<dbReference type="PRINTS" id="PR00344">
    <property type="entry name" value="BCTRLSENSOR"/>
</dbReference>
<dbReference type="GO" id="GO:0000155">
    <property type="term" value="F:phosphorelay sensor kinase activity"/>
    <property type="evidence" value="ECO:0007669"/>
    <property type="project" value="InterPro"/>
</dbReference>
<dbReference type="InterPro" id="IPR003594">
    <property type="entry name" value="HATPase_dom"/>
</dbReference>
<evidence type="ECO:0000256" key="8">
    <source>
        <dbReference type="ARBA" id="ARBA00022777"/>
    </source>
</evidence>
<dbReference type="InterPro" id="IPR003661">
    <property type="entry name" value="HisK_dim/P_dom"/>
</dbReference>
<keyword evidence="6 16" id="KW-0808">Transferase</keyword>
<dbReference type="SUPFAM" id="SSF47384">
    <property type="entry name" value="Homodimeric domain of signal transducing histidine kinase"/>
    <property type="match status" value="1"/>
</dbReference>
<dbReference type="Pfam" id="PF00512">
    <property type="entry name" value="HisKA"/>
    <property type="match status" value="1"/>
</dbReference>
<dbReference type="Gene3D" id="6.10.340.10">
    <property type="match status" value="1"/>
</dbReference>
<dbReference type="PANTHER" id="PTHR45436:SF5">
    <property type="entry name" value="SENSOR HISTIDINE KINASE TRCS"/>
    <property type="match status" value="1"/>
</dbReference>
<dbReference type="Proteomes" id="UP000035721">
    <property type="component" value="Unassembled WGS sequence"/>
</dbReference>
<comment type="subcellular location">
    <subcellularLocation>
        <location evidence="3">Cell membrane</location>
    </subcellularLocation>
</comment>
<dbReference type="SMART" id="SM00387">
    <property type="entry name" value="HATPase_c"/>
    <property type="match status" value="1"/>
</dbReference>
<dbReference type="CDD" id="cd00075">
    <property type="entry name" value="HATPase"/>
    <property type="match status" value="1"/>
</dbReference>
<dbReference type="EC" id="2.7.13.3" evidence="4"/>
<keyword evidence="9 13" id="KW-1133">Transmembrane helix</keyword>
<dbReference type="FunFam" id="3.30.565.10:FF:000006">
    <property type="entry name" value="Sensor histidine kinase WalK"/>
    <property type="match status" value="1"/>
</dbReference>
<dbReference type="PROSITE" id="PS50885">
    <property type="entry name" value="HAMP"/>
    <property type="match status" value="1"/>
</dbReference>
<comment type="caution">
    <text evidence="16">The sequence shown here is derived from an EMBL/GenBank/DDBJ whole genome shotgun (WGS) entry which is preliminary data.</text>
</comment>
<dbReference type="EMBL" id="CAJB01000017">
    <property type="protein sequence ID" value="CCH76202.1"/>
    <property type="molecule type" value="Genomic_DNA"/>
</dbReference>
<feature type="domain" description="HAMP" evidence="15">
    <location>
        <begin position="199"/>
        <end position="261"/>
    </location>
</feature>
<dbReference type="GO" id="GO:0005509">
    <property type="term" value="F:calcium ion binding"/>
    <property type="evidence" value="ECO:0007669"/>
    <property type="project" value="UniProtKB-ARBA"/>
</dbReference>
<dbReference type="STRING" id="1194083.BN12_1130005"/>
<dbReference type="PANTHER" id="PTHR45436">
    <property type="entry name" value="SENSOR HISTIDINE KINASE YKOH"/>
    <property type="match status" value="1"/>
</dbReference>
<evidence type="ECO:0000256" key="11">
    <source>
        <dbReference type="ARBA" id="ARBA00023136"/>
    </source>
</evidence>
<dbReference type="Gene3D" id="3.30.565.10">
    <property type="entry name" value="Histidine kinase-like ATPase, C-terminal domain"/>
    <property type="match status" value="1"/>
</dbReference>
<dbReference type="InterPro" id="IPR036890">
    <property type="entry name" value="HATPase_C_sf"/>
</dbReference>
<feature type="transmembrane region" description="Helical" evidence="13">
    <location>
        <begin position="18"/>
        <end position="41"/>
    </location>
</feature>
<accession>A0A077LUC8</accession>
<comment type="catalytic activity">
    <reaction evidence="1">
        <text>ATP + protein L-histidine = ADP + protein N-phospho-L-histidine.</text>
        <dbReference type="EC" id="2.7.13.3"/>
    </reaction>
</comment>
<evidence type="ECO:0000256" key="13">
    <source>
        <dbReference type="SAM" id="Phobius"/>
    </source>
</evidence>
<dbReference type="SUPFAM" id="SSF55874">
    <property type="entry name" value="ATPase domain of HSP90 chaperone/DNA topoisomerase II/histidine kinase"/>
    <property type="match status" value="1"/>
</dbReference>
<dbReference type="Pfam" id="PF02518">
    <property type="entry name" value="HATPase_c"/>
    <property type="match status" value="1"/>
</dbReference>
<evidence type="ECO:0000256" key="1">
    <source>
        <dbReference type="ARBA" id="ARBA00000085"/>
    </source>
</evidence>
<evidence type="ECO:0000259" key="15">
    <source>
        <dbReference type="PROSITE" id="PS50885"/>
    </source>
</evidence>
<gene>
    <name evidence="16" type="ORF">BN12_1130005</name>
</gene>
<evidence type="ECO:0000256" key="9">
    <source>
        <dbReference type="ARBA" id="ARBA00022989"/>
    </source>
</evidence>
<evidence type="ECO:0000256" key="5">
    <source>
        <dbReference type="ARBA" id="ARBA00022553"/>
    </source>
</evidence>
<dbReference type="Gene3D" id="1.10.287.130">
    <property type="match status" value="1"/>
</dbReference>
<keyword evidence="10" id="KW-0902">Two-component regulatory system</keyword>
<feature type="transmembrane region" description="Helical" evidence="13">
    <location>
        <begin position="175"/>
        <end position="198"/>
    </location>
</feature>
<dbReference type="InterPro" id="IPR003660">
    <property type="entry name" value="HAMP_dom"/>
</dbReference>
<evidence type="ECO:0000259" key="14">
    <source>
        <dbReference type="PROSITE" id="PS50109"/>
    </source>
</evidence>
<evidence type="ECO:0000256" key="6">
    <source>
        <dbReference type="ARBA" id="ARBA00022679"/>
    </source>
</evidence>
<evidence type="ECO:0000313" key="16">
    <source>
        <dbReference type="EMBL" id="CCH76202.1"/>
    </source>
</evidence>
<sequence>MTIDSLTHPAGWTLRAKIVASMTALFLVVTLLTGVFTVLAGREYLSRQLQRDLFSASQRLDGPIGGGSPTLGGGGPIPGGNSNNLLRLGLSDGQVVESRSGNPLNYVVDENNDVTSLDAEQISQLENAQLGANPRRVKIEGGIGSYLLIAQTRSDGVVLITGIPTSGLDQVVSVLVWLVVCGTAAGLAAVAVGGTYLVRRNLEPLARVAATARRVSNLKLDSGDVALAERVPPEDTDPRTEVGQVGLALNSMLDNVDGALRARQESETRIRRFVADASHELRTPLASIRGYAELSRREPEPVPPSVVHALSRVESEAQRMTSLVEDLLLLARLDEGRPLARDEVDLTILAVDAVSDAHAASPDHQWELDVPDEPVVVTGDKARLHQVLGNLLANARTHTPEGTRVVTTIRPEGSMVRIAVTDNGPGIPESLQSRVFERFARGDDSRSRAAGSTGLGLSIVAAVGQAHGGRVDVTSRPGETRFSVVLPARDTRPGAAAAEPSTRPGVVNSAHVG</sequence>
<evidence type="ECO:0000313" key="17">
    <source>
        <dbReference type="Proteomes" id="UP000035721"/>
    </source>
</evidence>
<comment type="cofactor">
    <cofactor evidence="2">
        <name>a divalent metal cation</name>
        <dbReference type="ChEBI" id="CHEBI:60240"/>
    </cofactor>
</comment>
<dbReference type="PROSITE" id="PS50109">
    <property type="entry name" value="HIS_KIN"/>
    <property type="match status" value="1"/>
</dbReference>
<keyword evidence="8 16" id="KW-0418">Kinase</keyword>
<organism evidence="16 17">
    <name type="scientific">Nostocoides japonicum T1-X7</name>
    <dbReference type="NCBI Taxonomy" id="1194083"/>
    <lineage>
        <taxon>Bacteria</taxon>
        <taxon>Bacillati</taxon>
        <taxon>Actinomycetota</taxon>
        <taxon>Actinomycetes</taxon>
        <taxon>Micrococcales</taxon>
        <taxon>Intrasporangiaceae</taxon>
        <taxon>Nostocoides</taxon>
    </lineage>
</organism>
<dbReference type="CDD" id="cd00082">
    <property type="entry name" value="HisKA"/>
    <property type="match status" value="1"/>
</dbReference>
<keyword evidence="11 13" id="KW-0472">Membrane</keyword>
<keyword evidence="5" id="KW-0597">Phosphoprotein</keyword>
<protein>
    <recommendedName>
        <fullName evidence="4">histidine kinase</fullName>
        <ecNumber evidence="4">2.7.13.3</ecNumber>
    </recommendedName>
</protein>
<dbReference type="InterPro" id="IPR036097">
    <property type="entry name" value="HisK_dim/P_sf"/>
</dbReference>
<dbReference type="GO" id="GO:0005886">
    <property type="term" value="C:plasma membrane"/>
    <property type="evidence" value="ECO:0007669"/>
    <property type="project" value="UniProtKB-SubCell"/>
</dbReference>
<dbReference type="InterPro" id="IPR005467">
    <property type="entry name" value="His_kinase_dom"/>
</dbReference>
<dbReference type="SMART" id="SM00388">
    <property type="entry name" value="HisKA"/>
    <property type="match status" value="1"/>
</dbReference>
<keyword evidence="7 13" id="KW-0812">Transmembrane</keyword>
<dbReference type="CDD" id="cd06225">
    <property type="entry name" value="HAMP"/>
    <property type="match status" value="1"/>
</dbReference>
<evidence type="ECO:0000256" key="2">
    <source>
        <dbReference type="ARBA" id="ARBA00001968"/>
    </source>
</evidence>
<dbReference type="SMART" id="SM00304">
    <property type="entry name" value="HAMP"/>
    <property type="match status" value="1"/>
</dbReference>
<keyword evidence="17" id="KW-1185">Reference proteome</keyword>
<proteinExistence type="predicted"/>
<feature type="domain" description="Histidine kinase" evidence="14">
    <location>
        <begin position="276"/>
        <end position="490"/>
    </location>
</feature>
<evidence type="ECO:0000256" key="3">
    <source>
        <dbReference type="ARBA" id="ARBA00004236"/>
    </source>
</evidence>
<dbReference type="InterPro" id="IPR050428">
    <property type="entry name" value="TCS_sensor_his_kinase"/>
</dbReference>
<reference evidence="16 17" key="1">
    <citation type="journal article" date="2013" name="ISME J.">
        <title>A metabolic model for members of the genus Tetrasphaera involved in enhanced biological phosphorus removal.</title>
        <authorList>
            <person name="Kristiansen R."/>
            <person name="Nguyen H.T.T."/>
            <person name="Saunders A.M."/>
            <person name="Nielsen J.L."/>
            <person name="Wimmer R."/>
            <person name="Le V.Q."/>
            <person name="McIlroy S.J."/>
            <person name="Petrovski S."/>
            <person name="Seviour R.J."/>
            <person name="Calteau A."/>
            <person name="Nielsen K.L."/>
            <person name="Nielsen P.H."/>
        </authorList>
    </citation>
    <scope>NUCLEOTIDE SEQUENCE [LARGE SCALE GENOMIC DNA]</scope>
    <source>
        <strain evidence="16 17">T1-X7</strain>
    </source>
</reference>
<dbReference type="InterPro" id="IPR004358">
    <property type="entry name" value="Sig_transdc_His_kin-like_C"/>
</dbReference>